<feature type="domain" description="Ribbon-helix-helix protein CopG" evidence="2">
    <location>
        <begin position="20"/>
        <end position="56"/>
    </location>
</feature>
<gene>
    <name evidence="3" type="ORF">J2S75_004391</name>
</gene>
<feature type="region of interest" description="Disordered" evidence="1">
    <location>
        <begin position="1"/>
        <end position="21"/>
    </location>
</feature>
<evidence type="ECO:0000313" key="3">
    <source>
        <dbReference type="EMBL" id="MDQ0305339.1"/>
    </source>
</evidence>
<proteinExistence type="predicted"/>
<sequence length="72" mass="7819">MSISVPQKKRGRPSTGVTPRVGVRLTPDVTAAVDAYAGQEGYDRSEAIRFILRDWLIGHGLLSPEPEPDEGT</sequence>
<evidence type="ECO:0000313" key="4">
    <source>
        <dbReference type="Proteomes" id="UP001224682"/>
    </source>
</evidence>
<dbReference type="Gene3D" id="1.10.1220.10">
    <property type="entry name" value="Met repressor-like"/>
    <property type="match status" value="1"/>
</dbReference>
<organism evidence="3 4">
    <name type="scientific">Ancylobacter polymorphus</name>
    <dbReference type="NCBI Taxonomy" id="223390"/>
    <lineage>
        <taxon>Bacteria</taxon>
        <taxon>Pseudomonadati</taxon>
        <taxon>Pseudomonadota</taxon>
        <taxon>Alphaproteobacteria</taxon>
        <taxon>Hyphomicrobiales</taxon>
        <taxon>Xanthobacteraceae</taxon>
        <taxon>Ancylobacter</taxon>
    </lineage>
</organism>
<evidence type="ECO:0000256" key="1">
    <source>
        <dbReference type="SAM" id="MobiDB-lite"/>
    </source>
</evidence>
<name>A0ABU0BHL7_9HYPH</name>
<reference evidence="3 4" key="1">
    <citation type="submission" date="2023-07" db="EMBL/GenBank/DDBJ databases">
        <title>Genomic Encyclopedia of Type Strains, Phase IV (KMG-IV): sequencing the most valuable type-strain genomes for metagenomic binning, comparative biology and taxonomic classification.</title>
        <authorList>
            <person name="Goeker M."/>
        </authorList>
    </citation>
    <scope>NUCLEOTIDE SEQUENCE [LARGE SCALE GENOMIC DNA]</scope>
    <source>
        <strain evidence="3 4">DSM 2457</strain>
    </source>
</reference>
<dbReference type="InterPro" id="IPR002145">
    <property type="entry name" value="CopG"/>
</dbReference>
<dbReference type="InterPro" id="IPR013321">
    <property type="entry name" value="Arc_rbn_hlx_hlx"/>
</dbReference>
<comment type="caution">
    <text evidence="3">The sequence shown here is derived from an EMBL/GenBank/DDBJ whole genome shotgun (WGS) entry which is preliminary data.</text>
</comment>
<keyword evidence="4" id="KW-1185">Reference proteome</keyword>
<dbReference type="InterPro" id="IPR010985">
    <property type="entry name" value="Ribbon_hlx_hlx"/>
</dbReference>
<dbReference type="CDD" id="cd22231">
    <property type="entry name" value="RHH_NikR_HicB-like"/>
    <property type="match status" value="1"/>
</dbReference>
<evidence type="ECO:0000259" key="2">
    <source>
        <dbReference type="Pfam" id="PF01402"/>
    </source>
</evidence>
<dbReference type="RefSeq" id="WP_307023295.1">
    <property type="nucleotide sequence ID" value="NZ_JAUSUI010000013.1"/>
</dbReference>
<dbReference type="Proteomes" id="UP001224682">
    <property type="component" value="Unassembled WGS sequence"/>
</dbReference>
<accession>A0ABU0BHL7</accession>
<dbReference type="SUPFAM" id="SSF47598">
    <property type="entry name" value="Ribbon-helix-helix"/>
    <property type="match status" value="1"/>
</dbReference>
<dbReference type="EMBL" id="JAUSUI010000013">
    <property type="protein sequence ID" value="MDQ0305339.1"/>
    <property type="molecule type" value="Genomic_DNA"/>
</dbReference>
<protein>
    <submittedName>
        <fullName evidence="3">Metal-responsive CopG/Arc/MetJ family transcriptional regulator</fullName>
    </submittedName>
</protein>
<dbReference type="Pfam" id="PF01402">
    <property type="entry name" value="RHH_1"/>
    <property type="match status" value="1"/>
</dbReference>